<evidence type="ECO:0000313" key="2">
    <source>
        <dbReference type="EMBL" id="CAG9859646.1"/>
    </source>
</evidence>
<reference evidence="2" key="1">
    <citation type="submission" date="2022-01" db="EMBL/GenBank/DDBJ databases">
        <authorList>
            <person name="King R."/>
        </authorList>
    </citation>
    <scope>NUCLEOTIDE SEQUENCE</scope>
</reference>
<proteinExistence type="predicted"/>
<organism evidence="2 3">
    <name type="scientific">Phyllotreta striolata</name>
    <name type="common">Striped flea beetle</name>
    <name type="synonym">Crioceris striolata</name>
    <dbReference type="NCBI Taxonomy" id="444603"/>
    <lineage>
        <taxon>Eukaryota</taxon>
        <taxon>Metazoa</taxon>
        <taxon>Ecdysozoa</taxon>
        <taxon>Arthropoda</taxon>
        <taxon>Hexapoda</taxon>
        <taxon>Insecta</taxon>
        <taxon>Pterygota</taxon>
        <taxon>Neoptera</taxon>
        <taxon>Endopterygota</taxon>
        <taxon>Coleoptera</taxon>
        <taxon>Polyphaga</taxon>
        <taxon>Cucujiformia</taxon>
        <taxon>Chrysomeloidea</taxon>
        <taxon>Chrysomelidae</taxon>
        <taxon>Galerucinae</taxon>
        <taxon>Alticini</taxon>
        <taxon>Phyllotreta</taxon>
    </lineage>
</organism>
<protein>
    <submittedName>
        <fullName evidence="2">Uncharacterized protein</fullName>
    </submittedName>
</protein>
<feature type="chain" id="PRO_5040329854" evidence="1">
    <location>
        <begin position="16"/>
        <end position="62"/>
    </location>
</feature>
<dbReference type="OrthoDB" id="61110at2759"/>
<dbReference type="AlphaFoldDB" id="A0A9N9XPR6"/>
<feature type="signal peptide" evidence="1">
    <location>
        <begin position="1"/>
        <end position="15"/>
    </location>
</feature>
<accession>A0A9N9XPR6</accession>
<gene>
    <name evidence="2" type="ORF">PHYEVI_LOCUS6015</name>
</gene>
<name>A0A9N9XPR6_PHYSR</name>
<evidence type="ECO:0000256" key="1">
    <source>
        <dbReference type="SAM" id="SignalP"/>
    </source>
</evidence>
<keyword evidence="3" id="KW-1185">Reference proteome</keyword>
<sequence>MWPAVLATLFAVTDAGELYSWGMGMKWTIGYRLGGRLRIAQFNKEQGIVKAVDNDNNNHGDS</sequence>
<dbReference type="EMBL" id="OU900096">
    <property type="protein sequence ID" value="CAG9859646.1"/>
    <property type="molecule type" value="Genomic_DNA"/>
</dbReference>
<evidence type="ECO:0000313" key="3">
    <source>
        <dbReference type="Proteomes" id="UP001153712"/>
    </source>
</evidence>
<dbReference type="Proteomes" id="UP001153712">
    <property type="component" value="Chromosome 3"/>
</dbReference>
<keyword evidence="1" id="KW-0732">Signal</keyword>